<comment type="caution">
    <text evidence="2">The sequence shown here is derived from an EMBL/GenBank/DDBJ whole genome shotgun (WGS) entry which is preliminary data.</text>
</comment>
<evidence type="ECO:0000259" key="1">
    <source>
        <dbReference type="Pfam" id="PF02627"/>
    </source>
</evidence>
<dbReference type="InterPro" id="IPR003779">
    <property type="entry name" value="CMD-like"/>
</dbReference>
<dbReference type="SUPFAM" id="SSF69118">
    <property type="entry name" value="AhpD-like"/>
    <property type="match status" value="1"/>
</dbReference>
<dbReference type="PANTHER" id="PTHR35446:SF3">
    <property type="entry name" value="CMD DOMAIN-CONTAINING PROTEIN"/>
    <property type="match status" value="1"/>
</dbReference>
<dbReference type="PANTHER" id="PTHR35446">
    <property type="entry name" value="SI:CH211-175M2.5"/>
    <property type="match status" value="1"/>
</dbReference>
<evidence type="ECO:0000313" key="2">
    <source>
        <dbReference type="EMBL" id="MDT0448030.1"/>
    </source>
</evidence>
<protein>
    <submittedName>
        <fullName evidence="2">Carboxymuconolactone decarboxylase family protein</fullName>
    </submittedName>
</protein>
<dbReference type="EMBL" id="JAVRFI010000001">
    <property type="protein sequence ID" value="MDT0448030.1"/>
    <property type="molecule type" value="Genomic_DNA"/>
</dbReference>
<reference evidence="2" key="1">
    <citation type="submission" date="2024-05" db="EMBL/GenBank/DDBJ databases">
        <title>30 novel species of actinomycetes from the DSMZ collection.</title>
        <authorList>
            <person name="Nouioui I."/>
        </authorList>
    </citation>
    <scope>NUCLEOTIDE SEQUENCE</scope>
    <source>
        <strain evidence="2">DSM 40473</strain>
    </source>
</reference>
<proteinExistence type="predicted"/>
<keyword evidence="3" id="KW-1185">Reference proteome</keyword>
<dbReference type="Gene3D" id="1.20.1290.10">
    <property type="entry name" value="AhpD-like"/>
    <property type="match status" value="1"/>
</dbReference>
<sequence length="187" mass="19858">MPALHTIEPEKATGEAANLFTATHQALGVIPNLAKVMANNPAVLKGYVHVVTALSAEGTLSAGVRERIALLVAQENRSDYCLSVHAFRGTKVAGLTTAEATRARRGEADDPWAVAVLDLAAVVVRDHGVVSDAQLATARHAGLSDGHVVEVIAHVALSLFTNYLATAARIDIDWPLVRHTDWENAMT</sequence>
<feature type="domain" description="Carboxymuconolactone decarboxylase-like" evidence="1">
    <location>
        <begin position="41"/>
        <end position="110"/>
    </location>
</feature>
<dbReference type="RefSeq" id="WP_311607566.1">
    <property type="nucleotide sequence ID" value="NZ_JAVRFI010000001.1"/>
</dbReference>
<name>A0ABU2SGF3_9ACTN</name>
<dbReference type="InterPro" id="IPR029032">
    <property type="entry name" value="AhpD-like"/>
</dbReference>
<organism evidence="2 3">
    <name type="scientific">Streptomyces hesseae</name>
    <dbReference type="NCBI Taxonomy" id="3075519"/>
    <lineage>
        <taxon>Bacteria</taxon>
        <taxon>Bacillati</taxon>
        <taxon>Actinomycetota</taxon>
        <taxon>Actinomycetes</taxon>
        <taxon>Kitasatosporales</taxon>
        <taxon>Streptomycetaceae</taxon>
        <taxon>Streptomyces</taxon>
    </lineage>
</organism>
<dbReference type="Proteomes" id="UP001180531">
    <property type="component" value="Unassembled WGS sequence"/>
</dbReference>
<dbReference type="Pfam" id="PF02627">
    <property type="entry name" value="CMD"/>
    <property type="match status" value="1"/>
</dbReference>
<gene>
    <name evidence="2" type="ORF">RM609_02790</name>
</gene>
<accession>A0ABU2SGF3</accession>
<evidence type="ECO:0000313" key="3">
    <source>
        <dbReference type="Proteomes" id="UP001180531"/>
    </source>
</evidence>